<dbReference type="Gene3D" id="3.30.930.10">
    <property type="entry name" value="Bira Bifunctional Protein, Domain 2"/>
    <property type="match status" value="1"/>
</dbReference>
<evidence type="ECO:0000256" key="1">
    <source>
        <dbReference type="ARBA" id="ARBA00022490"/>
    </source>
</evidence>
<dbReference type="GO" id="GO:0004071">
    <property type="term" value="F:aspartate-ammonia ligase activity"/>
    <property type="evidence" value="ECO:0007669"/>
    <property type="project" value="UniProtKB-EC"/>
</dbReference>
<keyword evidence="1" id="KW-0963">Cytoplasm</keyword>
<dbReference type="GO" id="GO:0005829">
    <property type="term" value="C:cytosol"/>
    <property type="evidence" value="ECO:0007669"/>
    <property type="project" value="TreeGrafter"/>
</dbReference>
<dbReference type="AlphaFoldDB" id="U6GAQ6"/>
<dbReference type="InterPro" id="IPR006195">
    <property type="entry name" value="aa-tRNA-synth_II"/>
</dbReference>
<dbReference type="SUPFAM" id="SSF55681">
    <property type="entry name" value="Class II aaRS and biotin synthetases"/>
    <property type="match status" value="1"/>
</dbReference>
<dbReference type="OrthoDB" id="396916at2759"/>
<keyword evidence="2 8" id="KW-0436">Ligase</keyword>
<organism evidence="8 9">
    <name type="scientific">Eimeria acervulina</name>
    <name type="common">Coccidian parasite</name>
    <dbReference type="NCBI Taxonomy" id="5801"/>
    <lineage>
        <taxon>Eukaryota</taxon>
        <taxon>Sar</taxon>
        <taxon>Alveolata</taxon>
        <taxon>Apicomplexa</taxon>
        <taxon>Conoidasida</taxon>
        <taxon>Coccidia</taxon>
        <taxon>Eucoccidiorida</taxon>
        <taxon>Eimeriorina</taxon>
        <taxon>Eimeriidae</taxon>
        <taxon>Eimeria</taxon>
    </lineage>
</organism>
<gene>
    <name evidence="8" type="ORF">EAH_00023670</name>
</gene>
<dbReference type="PANTHER" id="PTHR30073:SF5">
    <property type="entry name" value="ASPARTATE--AMMONIA LIGASE"/>
    <property type="match status" value="1"/>
</dbReference>
<accession>U6GAQ6</accession>
<reference evidence="8" key="2">
    <citation type="submission" date="2013-10" db="EMBL/GenBank/DDBJ databases">
        <authorList>
            <person name="Aslett M."/>
        </authorList>
    </citation>
    <scope>NUCLEOTIDE SEQUENCE [LARGE SCALE GENOMIC DNA]</scope>
    <source>
        <strain evidence="8">Houghton</strain>
    </source>
</reference>
<evidence type="ECO:0000313" key="8">
    <source>
        <dbReference type="EMBL" id="CDI77361.1"/>
    </source>
</evidence>
<dbReference type="PROSITE" id="PS50862">
    <property type="entry name" value="AA_TRNA_LIGASE_II"/>
    <property type="match status" value="1"/>
</dbReference>
<evidence type="ECO:0000259" key="7">
    <source>
        <dbReference type="PROSITE" id="PS50862"/>
    </source>
</evidence>
<dbReference type="RefSeq" id="XP_013252274.1">
    <property type="nucleotide sequence ID" value="XM_013396820.1"/>
</dbReference>
<name>U6GAQ6_EIMAC</name>
<evidence type="ECO:0000256" key="3">
    <source>
        <dbReference type="ARBA" id="ARBA00022605"/>
    </source>
</evidence>
<keyword evidence="3" id="KW-0028">Amino-acid biosynthesis</keyword>
<sequence length="352" mass="38813">MDNPPVSSGGCLPRSYNPLLTLRETELAVQCLKSEFMKLLSKKLSLLPVVAPRFVAGHSGLQDCLDGVMQPVAFTAAALPGRPIQVVHSLAKWKRKALETYDIQAHEGVITDMVAIRKDEVLDPIHSLLVDQWDWEQKLNKEDRNTEYLTATVKKIYEALLEMEQLLCQRFPKLTPCLPPSITFLHSQELADRWPDLPPALREQKAVEEYGAIFVRGIGAALSDGAPHGVRAWDYDDYTTVATDGRQGLNGDIVVLDPTSGKALELSSMGIRVDAEAMLRQAKAAGVSKDALESPFHQQVLEGALPPCIGGGIGQSRVAMLLLRKMHIGEVQCSVWPEQMVEEYRQAGITLL</sequence>
<dbReference type="VEuPathDB" id="ToxoDB:EAH_00023670"/>
<dbReference type="EMBL" id="HG670635">
    <property type="protein sequence ID" value="CDI77361.1"/>
    <property type="molecule type" value="Genomic_DNA"/>
</dbReference>
<protein>
    <submittedName>
        <fullName evidence="8">Aspartate-ammonia ligase, related</fullName>
        <ecNumber evidence="8">6.3.1.1</ecNumber>
    </submittedName>
</protein>
<proteinExistence type="predicted"/>
<dbReference type="GO" id="GO:0005524">
    <property type="term" value="F:ATP binding"/>
    <property type="evidence" value="ECO:0007669"/>
    <property type="project" value="UniProtKB-KW"/>
</dbReference>
<keyword evidence="9" id="KW-1185">Reference proteome</keyword>
<reference evidence="8" key="1">
    <citation type="submission" date="2013-10" db="EMBL/GenBank/DDBJ databases">
        <title>Genomic analysis of the causative agents of coccidiosis in chickens.</title>
        <authorList>
            <person name="Reid A.J."/>
            <person name="Blake D."/>
            <person name="Billington K."/>
            <person name="Browne H."/>
            <person name="Dunn M."/>
            <person name="Hung S."/>
            <person name="Kawahara F."/>
            <person name="Miranda-Saavedra D."/>
            <person name="Mourier T."/>
            <person name="Nagra H."/>
            <person name="Otto T.D."/>
            <person name="Rawlings N."/>
            <person name="Sanchez A."/>
            <person name="Sanders M."/>
            <person name="Subramaniam C."/>
            <person name="Tay Y."/>
            <person name="Dear P."/>
            <person name="Doerig C."/>
            <person name="Gruber A."/>
            <person name="Parkinson J."/>
            <person name="Shirley M."/>
            <person name="Wan K.L."/>
            <person name="Berriman M."/>
            <person name="Tomley F."/>
            <person name="Pain A."/>
        </authorList>
    </citation>
    <scope>NUCLEOTIDE SEQUENCE [LARGE SCALE GENOMIC DNA]</scope>
    <source>
        <strain evidence="8">Houghton</strain>
    </source>
</reference>
<keyword evidence="4" id="KW-0547">Nucleotide-binding</keyword>
<feature type="domain" description="Aminoacyl-transfer RNA synthetases class-II family profile" evidence="7">
    <location>
        <begin position="115"/>
        <end position="337"/>
    </location>
</feature>
<dbReference type="InterPro" id="IPR045864">
    <property type="entry name" value="aa-tRNA-synth_II/BPL/LPL"/>
</dbReference>
<evidence type="ECO:0000256" key="4">
    <source>
        <dbReference type="ARBA" id="ARBA00022741"/>
    </source>
</evidence>
<evidence type="ECO:0000256" key="6">
    <source>
        <dbReference type="ARBA" id="ARBA00022888"/>
    </source>
</evidence>
<dbReference type="GO" id="GO:0006529">
    <property type="term" value="P:asparagine biosynthetic process"/>
    <property type="evidence" value="ECO:0007669"/>
    <property type="project" value="UniProtKB-KW"/>
</dbReference>
<dbReference type="PIRSF" id="PIRSF001555">
    <property type="entry name" value="Asp_ammon_ligase"/>
    <property type="match status" value="1"/>
</dbReference>
<dbReference type="OMA" id="QSRICMF"/>
<dbReference type="Pfam" id="PF03590">
    <property type="entry name" value="AsnA"/>
    <property type="match status" value="1"/>
</dbReference>
<dbReference type="GeneID" id="25270437"/>
<dbReference type="Proteomes" id="UP000018050">
    <property type="component" value="Unassembled WGS sequence"/>
</dbReference>
<keyword evidence="6" id="KW-0061">Asparagine biosynthesis</keyword>
<dbReference type="PANTHER" id="PTHR30073">
    <property type="entry name" value="ASPARTATE--AMMONIA LIGASE"/>
    <property type="match status" value="1"/>
</dbReference>
<dbReference type="EC" id="6.3.1.1" evidence="8"/>
<evidence type="ECO:0000313" key="9">
    <source>
        <dbReference type="Proteomes" id="UP000018050"/>
    </source>
</evidence>
<keyword evidence="5" id="KW-0067">ATP-binding</keyword>
<dbReference type="InterPro" id="IPR004618">
    <property type="entry name" value="AsnA"/>
</dbReference>
<dbReference type="NCBIfam" id="TIGR00669">
    <property type="entry name" value="asnA"/>
    <property type="match status" value="1"/>
</dbReference>
<evidence type="ECO:0000256" key="2">
    <source>
        <dbReference type="ARBA" id="ARBA00022598"/>
    </source>
</evidence>
<evidence type="ECO:0000256" key="5">
    <source>
        <dbReference type="ARBA" id="ARBA00022840"/>
    </source>
</evidence>